<dbReference type="PANTHER" id="PTHR21426:SF15">
    <property type="entry name" value="EXOCYST COMPLEX COMPONENT EXO84A"/>
    <property type="match status" value="1"/>
</dbReference>
<reference evidence="3" key="1">
    <citation type="submission" date="2023-12" db="EMBL/GenBank/DDBJ databases">
        <title>Genome assembly of Anisodus tanguticus.</title>
        <authorList>
            <person name="Wang Y.-J."/>
        </authorList>
    </citation>
    <scope>NUCLEOTIDE SEQUENCE</scope>
    <source>
        <strain evidence="3">KB-2021</strain>
        <tissue evidence="3">Leaf</tissue>
    </source>
</reference>
<sequence length="153" mass="17025">MEFVILFASQGRYLSRNLQQVIKNIIGRAIEAVAASKIDPYRHQAYAKGTKEVKRHQAYAKVTKEVKRHQAYAKVTKEVTTTTTPTEDTPVEVREENVTEATEPILLPTDAKTIPTTMPPVTEPVIIEDDNEATDEELLAKKPKTSTSTSLSS</sequence>
<dbReference type="Proteomes" id="UP001291623">
    <property type="component" value="Unassembled WGS sequence"/>
</dbReference>
<dbReference type="InterPro" id="IPR033961">
    <property type="entry name" value="Exo84"/>
</dbReference>
<feature type="compositionally biased region" description="Low complexity" evidence="2">
    <location>
        <begin position="78"/>
        <end position="88"/>
    </location>
</feature>
<evidence type="ECO:0000256" key="1">
    <source>
        <dbReference type="ARBA" id="ARBA00022448"/>
    </source>
</evidence>
<proteinExistence type="predicted"/>
<dbReference type="EMBL" id="JAVYJV010000005">
    <property type="protein sequence ID" value="KAK4371030.1"/>
    <property type="molecule type" value="Genomic_DNA"/>
</dbReference>
<evidence type="ECO:0000256" key="2">
    <source>
        <dbReference type="SAM" id="MobiDB-lite"/>
    </source>
</evidence>
<gene>
    <name evidence="3" type="ORF">RND71_010505</name>
</gene>
<organism evidence="3 4">
    <name type="scientific">Anisodus tanguticus</name>
    <dbReference type="NCBI Taxonomy" id="243964"/>
    <lineage>
        <taxon>Eukaryota</taxon>
        <taxon>Viridiplantae</taxon>
        <taxon>Streptophyta</taxon>
        <taxon>Embryophyta</taxon>
        <taxon>Tracheophyta</taxon>
        <taxon>Spermatophyta</taxon>
        <taxon>Magnoliopsida</taxon>
        <taxon>eudicotyledons</taxon>
        <taxon>Gunneridae</taxon>
        <taxon>Pentapetalae</taxon>
        <taxon>asterids</taxon>
        <taxon>lamiids</taxon>
        <taxon>Solanales</taxon>
        <taxon>Solanaceae</taxon>
        <taxon>Solanoideae</taxon>
        <taxon>Hyoscyameae</taxon>
        <taxon>Anisodus</taxon>
    </lineage>
</organism>
<dbReference type="PANTHER" id="PTHR21426">
    <property type="entry name" value="EXOCYST COMPLEX COMPONENT 8"/>
    <property type="match status" value="1"/>
</dbReference>
<feature type="region of interest" description="Disordered" evidence="2">
    <location>
        <begin position="73"/>
        <end position="153"/>
    </location>
</feature>
<keyword evidence="1" id="KW-0813">Transport</keyword>
<name>A0AAE1SJV8_9SOLA</name>
<keyword evidence="4" id="KW-1185">Reference proteome</keyword>
<dbReference type="GO" id="GO:0006893">
    <property type="term" value="P:Golgi to plasma membrane transport"/>
    <property type="evidence" value="ECO:0007669"/>
    <property type="project" value="TreeGrafter"/>
</dbReference>
<dbReference type="AlphaFoldDB" id="A0AAE1SJV8"/>
<dbReference type="GO" id="GO:0000145">
    <property type="term" value="C:exocyst"/>
    <property type="evidence" value="ECO:0007669"/>
    <property type="project" value="InterPro"/>
</dbReference>
<evidence type="ECO:0000313" key="3">
    <source>
        <dbReference type="EMBL" id="KAK4371030.1"/>
    </source>
</evidence>
<dbReference type="GO" id="GO:0008104">
    <property type="term" value="P:intracellular protein localization"/>
    <property type="evidence" value="ECO:0007669"/>
    <property type="project" value="TreeGrafter"/>
</dbReference>
<comment type="caution">
    <text evidence="3">The sequence shown here is derived from an EMBL/GenBank/DDBJ whole genome shotgun (WGS) entry which is preliminary data.</text>
</comment>
<accession>A0AAE1SJV8</accession>
<protein>
    <submittedName>
        <fullName evidence="3">Uncharacterized protein</fullName>
    </submittedName>
</protein>
<evidence type="ECO:0000313" key="4">
    <source>
        <dbReference type="Proteomes" id="UP001291623"/>
    </source>
</evidence>
<dbReference type="GO" id="GO:0006887">
    <property type="term" value="P:exocytosis"/>
    <property type="evidence" value="ECO:0007669"/>
    <property type="project" value="InterPro"/>
</dbReference>
<feature type="compositionally biased region" description="Acidic residues" evidence="2">
    <location>
        <begin position="126"/>
        <end position="137"/>
    </location>
</feature>